<evidence type="ECO:0000313" key="1">
    <source>
        <dbReference type="EMBL" id="MDR7276640.1"/>
    </source>
</evidence>
<dbReference type="InterPro" id="IPR027310">
    <property type="entry name" value="Profilin_CS"/>
</dbReference>
<dbReference type="InterPro" id="IPR011989">
    <property type="entry name" value="ARM-like"/>
</dbReference>
<accession>A0AAE3YQ84</accession>
<comment type="caution">
    <text evidence="1">The sequence shown here is derived from an EMBL/GenBank/DDBJ whole genome shotgun (WGS) entry which is preliminary data.</text>
</comment>
<proteinExistence type="predicted"/>
<evidence type="ECO:0008006" key="3">
    <source>
        <dbReference type="Google" id="ProtNLM"/>
    </source>
</evidence>
<evidence type="ECO:0000313" key="2">
    <source>
        <dbReference type="Proteomes" id="UP001183643"/>
    </source>
</evidence>
<reference evidence="1" key="1">
    <citation type="submission" date="2023-07" db="EMBL/GenBank/DDBJ databases">
        <title>Sequencing the genomes of 1000 actinobacteria strains.</title>
        <authorList>
            <person name="Klenk H.-P."/>
        </authorList>
    </citation>
    <scope>NUCLEOTIDE SEQUENCE</scope>
    <source>
        <strain evidence="1">DSM 44707</strain>
    </source>
</reference>
<dbReference type="AlphaFoldDB" id="A0AAE3YQ84"/>
<dbReference type="RefSeq" id="WP_310368861.1">
    <property type="nucleotide sequence ID" value="NZ_JAVDYB010000001.1"/>
</dbReference>
<keyword evidence="2" id="KW-1185">Reference proteome</keyword>
<organism evidence="1 2">
    <name type="scientific">Catenuloplanes atrovinosus</name>
    <dbReference type="NCBI Taxonomy" id="137266"/>
    <lineage>
        <taxon>Bacteria</taxon>
        <taxon>Bacillati</taxon>
        <taxon>Actinomycetota</taxon>
        <taxon>Actinomycetes</taxon>
        <taxon>Micromonosporales</taxon>
        <taxon>Micromonosporaceae</taxon>
        <taxon>Catenuloplanes</taxon>
    </lineage>
</organism>
<dbReference type="PROSITE" id="PS00414">
    <property type="entry name" value="PROFILIN"/>
    <property type="match status" value="1"/>
</dbReference>
<dbReference type="Gene3D" id="1.25.10.10">
    <property type="entry name" value="Leucine-rich Repeat Variant"/>
    <property type="match status" value="1"/>
</dbReference>
<gene>
    <name evidence="1" type="ORF">J2S41_003418</name>
</gene>
<name>A0AAE3YQ84_9ACTN</name>
<dbReference type="Proteomes" id="UP001183643">
    <property type="component" value="Unassembled WGS sequence"/>
</dbReference>
<sequence length="500" mass="54456">MTSWNPYLDDPALLPDGEAAPVHGLAVNPAAPVELLLRMLDRRPDAMAVALRHRPDLPHPVAEAAARHPDEATRRALAGNPDLTPGIRSVLAHDPIMAIAECAAGRAASPPWPEAARTLAVRQIERMLSLFRRARMEEHELLDEIARELPYRNEAVPAVAAEHPDPLIRRAAALVVPIDGPHWRRLTADEDERVRSEIERRAGDRARRRDHVYTMDDLRVRMNGYAYRALMAECRLAPELIAYTLETGVASGGAEAVAGNPHLTPDAVEAVAGHPAPEVRAAAARRPDLTRAQLDRLAADPDASVRTRVSLHPALTEPERAAIDIDVSTMPRSFPSAPCEDVADSVRMAASVNPLLRRRAAIDPRLPAGPVAALAEDADPVVRDLLARHHPDAPPAVLLDAFRRNRHRRELTRHRNFPTTGLAPLAADADPQLRIVALRDPRLDPATLLDDRDPTVRRAAAACPRLPAARIVALLEQPGLCAAAASNEALPVPSMWKVLS</sequence>
<protein>
    <recommendedName>
        <fullName evidence="3">Leucine rich repeat variant</fullName>
    </recommendedName>
</protein>
<dbReference type="EMBL" id="JAVDYB010000001">
    <property type="protein sequence ID" value="MDR7276640.1"/>
    <property type="molecule type" value="Genomic_DNA"/>
</dbReference>
<dbReference type="GO" id="GO:0003779">
    <property type="term" value="F:actin binding"/>
    <property type="evidence" value="ECO:0007669"/>
    <property type="project" value="InterPro"/>
</dbReference>